<proteinExistence type="inferred from homology"/>
<dbReference type="Gene3D" id="3.40.190.290">
    <property type="match status" value="1"/>
</dbReference>
<evidence type="ECO:0000256" key="1">
    <source>
        <dbReference type="ARBA" id="ARBA00009437"/>
    </source>
</evidence>
<dbReference type="SUPFAM" id="SSF46785">
    <property type="entry name" value="Winged helix' DNA-binding domain"/>
    <property type="match status" value="1"/>
</dbReference>
<protein>
    <submittedName>
        <fullName evidence="6">LysR family transcriptional regulator</fullName>
    </submittedName>
</protein>
<dbReference type="RefSeq" id="WP_163315621.1">
    <property type="nucleotide sequence ID" value="NZ_JAAGAA010000004.1"/>
</dbReference>
<keyword evidence="3" id="KW-0238">DNA-binding</keyword>
<gene>
    <name evidence="6" type="ORF">GZH52_06230</name>
</gene>
<feature type="domain" description="HTH lysR-type" evidence="5">
    <location>
        <begin position="1"/>
        <end position="58"/>
    </location>
</feature>
<evidence type="ECO:0000256" key="4">
    <source>
        <dbReference type="ARBA" id="ARBA00023163"/>
    </source>
</evidence>
<accession>A0A6B2KQI8</accession>
<sequence length="308" mass="33322">MDTKWLLDFVALAEERHFSRAAARRHVTQPAFGRRIQALEAAVGAPLIERGTTPVTLTDAGCQFHALARGLLAQLDDGLERIRGEEGALATPIRVAAPHALASRLLLDLLQAGADGCRTAVEVMRVDEAAEALLEGRIDFLLGFELLALMAPPYRNLALGDGHFLLVSVPDAAGAPRFDPRAGSVPYLRYSADAYGARLIARHNADAGLQLVPRFETSMCQLLAEMALRGEGVAWLPDALIAGDLAEGRLAAVAPDTLRIPYQVRLYRSPARQGEAAERMWTALEARLAGDWRLLAPWCPQRADADPA</sequence>
<dbReference type="PANTHER" id="PTHR30126:SF2">
    <property type="entry name" value="HTH-TYPE TRANSCRIPTIONAL REGULATOR YJIE"/>
    <property type="match status" value="1"/>
</dbReference>
<keyword evidence="7" id="KW-1185">Reference proteome</keyword>
<dbReference type="InterPro" id="IPR036388">
    <property type="entry name" value="WH-like_DNA-bd_sf"/>
</dbReference>
<keyword evidence="4" id="KW-0804">Transcription</keyword>
<dbReference type="Gene3D" id="1.10.10.10">
    <property type="entry name" value="Winged helix-like DNA-binding domain superfamily/Winged helix DNA-binding domain"/>
    <property type="match status" value="1"/>
</dbReference>
<comment type="caution">
    <text evidence="6">The sequence shown here is derived from an EMBL/GenBank/DDBJ whole genome shotgun (WGS) entry which is preliminary data.</text>
</comment>
<dbReference type="InterPro" id="IPR000847">
    <property type="entry name" value="LysR_HTH_N"/>
</dbReference>
<organism evidence="6 7">
    <name type="scientific">Crenobacter caeni</name>
    <dbReference type="NCBI Taxonomy" id="2705474"/>
    <lineage>
        <taxon>Bacteria</taxon>
        <taxon>Pseudomonadati</taxon>
        <taxon>Pseudomonadota</taxon>
        <taxon>Betaproteobacteria</taxon>
        <taxon>Neisseriales</taxon>
        <taxon>Neisseriaceae</taxon>
        <taxon>Crenobacter</taxon>
    </lineage>
</organism>
<dbReference type="InterPro" id="IPR005119">
    <property type="entry name" value="LysR_subst-bd"/>
</dbReference>
<evidence type="ECO:0000259" key="5">
    <source>
        <dbReference type="PROSITE" id="PS50931"/>
    </source>
</evidence>
<comment type="similarity">
    <text evidence="1">Belongs to the LysR transcriptional regulatory family.</text>
</comment>
<dbReference type="Pfam" id="PF03466">
    <property type="entry name" value="LysR_substrate"/>
    <property type="match status" value="1"/>
</dbReference>
<dbReference type="GO" id="GO:0003700">
    <property type="term" value="F:DNA-binding transcription factor activity"/>
    <property type="evidence" value="ECO:0007669"/>
    <property type="project" value="InterPro"/>
</dbReference>
<evidence type="ECO:0000256" key="2">
    <source>
        <dbReference type="ARBA" id="ARBA00023015"/>
    </source>
</evidence>
<evidence type="ECO:0000313" key="7">
    <source>
        <dbReference type="Proteomes" id="UP000482578"/>
    </source>
</evidence>
<dbReference type="PROSITE" id="PS50931">
    <property type="entry name" value="HTH_LYSR"/>
    <property type="match status" value="1"/>
</dbReference>
<keyword evidence="2" id="KW-0805">Transcription regulation</keyword>
<dbReference type="GO" id="GO:0000976">
    <property type="term" value="F:transcription cis-regulatory region binding"/>
    <property type="evidence" value="ECO:0007669"/>
    <property type="project" value="TreeGrafter"/>
</dbReference>
<reference evidence="6 7" key="1">
    <citation type="submission" date="2020-02" db="EMBL/GenBank/DDBJ databases">
        <authorList>
            <person name="Yang Z."/>
        </authorList>
    </citation>
    <scope>NUCLEOTIDE SEQUENCE [LARGE SCALE GENOMIC DNA]</scope>
    <source>
        <strain evidence="6 7">HX-7-9</strain>
    </source>
</reference>
<evidence type="ECO:0000256" key="3">
    <source>
        <dbReference type="ARBA" id="ARBA00023125"/>
    </source>
</evidence>
<dbReference type="AlphaFoldDB" id="A0A6B2KQI8"/>
<evidence type="ECO:0000313" key="6">
    <source>
        <dbReference type="EMBL" id="NDV12394.1"/>
    </source>
</evidence>
<dbReference type="Proteomes" id="UP000482578">
    <property type="component" value="Unassembled WGS sequence"/>
</dbReference>
<dbReference type="Pfam" id="PF00126">
    <property type="entry name" value="HTH_1"/>
    <property type="match status" value="1"/>
</dbReference>
<dbReference type="PANTHER" id="PTHR30126">
    <property type="entry name" value="HTH-TYPE TRANSCRIPTIONAL REGULATOR"/>
    <property type="match status" value="1"/>
</dbReference>
<dbReference type="PRINTS" id="PR00039">
    <property type="entry name" value="HTHLYSR"/>
</dbReference>
<name>A0A6B2KQI8_9NEIS</name>
<dbReference type="EMBL" id="JAAGAA010000004">
    <property type="protein sequence ID" value="NDV12394.1"/>
    <property type="molecule type" value="Genomic_DNA"/>
</dbReference>
<dbReference type="SUPFAM" id="SSF53850">
    <property type="entry name" value="Periplasmic binding protein-like II"/>
    <property type="match status" value="1"/>
</dbReference>
<dbReference type="InterPro" id="IPR036390">
    <property type="entry name" value="WH_DNA-bd_sf"/>
</dbReference>